<protein>
    <submittedName>
        <fullName evidence="9">Sodium:alanine symporter family protein</fullName>
    </submittedName>
</protein>
<accession>A0A1I6KKA8</accession>
<dbReference type="EMBL" id="FOZC01000023">
    <property type="protein sequence ID" value="SFR91693.1"/>
    <property type="molecule type" value="Genomic_DNA"/>
</dbReference>
<name>A0A1I6KKA8_9FIRM</name>
<dbReference type="PANTHER" id="PTHR30330:SF1">
    <property type="entry name" value="AMINO-ACID CARRIER PROTEIN ALST"/>
    <property type="match status" value="1"/>
</dbReference>
<feature type="transmembrane region" description="Helical" evidence="8">
    <location>
        <begin position="212"/>
        <end position="233"/>
    </location>
</feature>
<dbReference type="Pfam" id="PF01235">
    <property type="entry name" value="Na_Ala_symp"/>
    <property type="match status" value="1"/>
</dbReference>
<keyword evidence="5 8" id="KW-0812">Transmembrane</keyword>
<evidence type="ECO:0000256" key="5">
    <source>
        <dbReference type="ARBA" id="ARBA00022692"/>
    </source>
</evidence>
<keyword evidence="3" id="KW-0813">Transport</keyword>
<dbReference type="Proteomes" id="UP000214760">
    <property type="component" value="Unassembled WGS sequence"/>
</dbReference>
<dbReference type="PROSITE" id="PS00873">
    <property type="entry name" value="NA_ALANINE_SYMP"/>
    <property type="match status" value="1"/>
</dbReference>
<dbReference type="InterPro" id="IPR001463">
    <property type="entry name" value="Na/Ala_symport"/>
</dbReference>
<dbReference type="PRINTS" id="PR00175">
    <property type="entry name" value="NAALASMPORT"/>
</dbReference>
<reference evidence="9 10" key="1">
    <citation type="submission" date="2016-10" db="EMBL/GenBank/DDBJ databases">
        <authorList>
            <person name="de Groot N.N."/>
        </authorList>
    </citation>
    <scope>NUCLEOTIDE SEQUENCE [LARGE SCALE GENOMIC DNA]</scope>
    <source>
        <strain evidence="9 10">F</strain>
    </source>
</reference>
<evidence type="ECO:0000256" key="3">
    <source>
        <dbReference type="ARBA" id="ARBA00022448"/>
    </source>
</evidence>
<evidence type="ECO:0000256" key="7">
    <source>
        <dbReference type="ARBA" id="ARBA00023136"/>
    </source>
</evidence>
<feature type="transmembrane region" description="Helical" evidence="8">
    <location>
        <begin position="181"/>
        <end position="200"/>
    </location>
</feature>
<dbReference type="AlphaFoldDB" id="A0A1I6KKA8"/>
<dbReference type="PANTHER" id="PTHR30330">
    <property type="entry name" value="AGSS FAMILY TRANSPORTER, SODIUM-ALANINE"/>
    <property type="match status" value="1"/>
</dbReference>
<evidence type="ECO:0000256" key="1">
    <source>
        <dbReference type="ARBA" id="ARBA00004651"/>
    </source>
</evidence>
<dbReference type="GO" id="GO:0005886">
    <property type="term" value="C:plasma membrane"/>
    <property type="evidence" value="ECO:0007669"/>
    <property type="project" value="UniProtKB-SubCell"/>
</dbReference>
<keyword evidence="7 8" id="KW-0472">Membrane</keyword>
<sequence>MESLVKLTGDIDSFMYTYLLIIILLAAGIYFTFASKFVQLRMFAESLRVIMEKPSKEGSVSSFQALMVSTASRVGTGNIVGVASAICTGGYGAVFWMWIIAIIGGSSAFVESTLAQIYKKKDPEGNFYGGPSYYIEAALHSRPLALLFAVSMLLTYAGGFNMLCAYNLQSTFSGYSFYDPSISPVIIGIVLAGLFGFCLWGGGKRIISTTSALVPFMGALYVLVSIVVILMNIGNLPMVFGKIFSDLLRSI</sequence>
<feature type="transmembrane region" description="Helical" evidence="8">
    <location>
        <begin position="15"/>
        <end position="33"/>
    </location>
</feature>
<organism evidence="9 10">
    <name type="scientific">[Clostridium] aminophilum</name>
    <dbReference type="NCBI Taxonomy" id="1526"/>
    <lineage>
        <taxon>Bacteria</taxon>
        <taxon>Bacillati</taxon>
        <taxon>Bacillota</taxon>
        <taxon>Clostridia</taxon>
        <taxon>Lachnospirales</taxon>
        <taxon>Lachnospiraceae</taxon>
    </lineage>
</organism>
<dbReference type="GO" id="GO:0005283">
    <property type="term" value="F:amino acid:sodium symporter activity"/>
    <property type="evidence" value="ECO:0007669"/>
    <property type="project" value="InterPro"/>
</dbReference>
<evidence type="ECO:0000313" key="10">
    <source>
        <dbReference type="Proteomes" id="UP000214760"/>
    </source>
</evidence>
<keyword evidence="4" id="KW-1003">Cell membrane</keyword>
<keyword evidence="6 8" id="KW-1133">Transmembrane helix</keyword>
<evidence type="ECO:0000256" key="4">
    <source>
        <dbReference type="ARBA" id="ARBA00022475"/>
    </source>
</evidence>
<comment type="similarity">
    <text evidence="2">Belongs to the alanine or glycine:cation symporter (AGCS) (TC 2.A.25) family.</text>
</comment>
<comment type="subcellular location">
    <subcellularLocation>
        <location evidence="1">Cell membrane</location>
        <topology evidence="1">Multi-pass membrane protein</topology>
    </subcellularLocation>
</comment>
<evidence type="ECO:0000256" key="8">
    <source>
        <dbReference type="SAM" id="Phobius"/>
    </source>
</evidence>
<evidence type="ECO:0000313" key="9">
    <source>
        <dbReference type="EMBL" id="SFR91693.1"/>
    </source>
</evidence>
<evidence type="ECO:0000256" key="2">
    <source>
        <dbReference type="ARBA" id="ARBA00009261"/>
    </source>
</evidence>
<feature type="transmembrane region" description="Helical" evidence="8">
    <location>
        <begin position="144"/>
        <end position="169"/>
    </location>
</feature>
<evidence type="ECO:0000256" key="6">
    <source>
        <dbReference type="ARBA" id="ARBA00022989"/>
    </source>
</evidence>
<gene>
    <name evidence="9" type="ORF">SAMN02910262_02619</name>
</gene>
<dbReference type="Gene3D" id="1.20.1740.10">
    <property type="entry name" value="Amino acid/polyamine transporter I"/>
    <property type="match status" value="1"/>
</dbReference>
<proteinExistence type="inferred from homology"/>